<evidence type="ECO:0000313" key="2">
    <source>
        <dbReference type="Proteomes" id="UP000199352"/>
    </source>
</evidence>
<dbReference type="Pfam" id="PF19739">
    <property type="entry name" value="DUF6228"/>
    <property type="match status" value="1"/>
</dbReference>
<dbReference type="AlphaFoldDB" id="A0A1H9HKJ8"/>
<reference evidence="2" key="1">
    <citation type="submission" date="2016-10" db="EMBL/GenBank/DDBJ databases">
        <authorList>
            <person name="Varghese N."/>
            <person name="Submissions S."/>
        </authorList>
    </citation>
    <scope>NUCLEOTIDE SEQUENCE [LARGE SCALE GENOMIC DNA]</scope>
    <source>
        <strain evidence="2">CGMCC 4.3525</strain>
    </source>
</reference>
<proteinExistence type="predicted"/>
<evidence type="ECO:0000313" key="1">
    <source>
        <dbReference type="EMBL" id="SEQ62776.1"/>
    </source>
</evidence>
<name>A0A1H9HKJ8_9PSEU</name>
<dbReference type="STRING" id="402600.SAMN05216188_10479"/>
<organism evidence="1 2">
    <name type="scientific">Lentzea xinjiangensis</name>
    <dbReference type="NCBI Taxonomy" id="402600"/>
    <lineage>
        <taxon>Bacteria</taxon>
        <taxon>Bacillati</taxon>
        <taxon>Actinomycetota</taxon>
        <taxon>Actinomycetes</taxon>
        <taxon>Pseudonocardiales</taxon>
        <taxon>Pseudonocardiaceae</taxon>
        <taxon>Lentzea</taxon>
    </lineage>
</organism>
<sequence>MITSCPHDWLLPEPDLTCLDDAEVVFRCERDPSVSVRFAERHAAVAPQDGRMFFVVAAQAPRLEARLEGVTNFVVGRGLARFLDRLDFRGWQGERRWANADRDLAVAAVFESGGHVALTWTLRPWRSAHGGWEATVITRLEAGAMKDDLAGRLDAFLTADGWPVQYFESDDEFR</sequence>
<dbReference type="EMBL" id="FOFR01000004">
    <property type="protein sequence ID" value="SEQ62776.1"/>
    <property type="molecule type" value="Genomic_DNA"/>
</dbReference>
<keyword evidence="2" id="KW-1185">Reference proteome</keyword>
<protein>
    <submittedName>
        <fullName evidence="1">Uncharacterized protein</fullName>
    </submittedName>
</protein>
<gene>
    <name evidence="1" type="ORF">SAMN05216188_10479</name>
</gene>
<accession>A0A1H9HKJ8</accession>
<dbReference type="RefSeq" id="WP_177221066.1">
    <property type="nucleotide sequence ID" value="NZ_FOFR01000004.1"/>
</dbReference>
<dbReference type="InterPro" id="IPR046196">
    <property type="entry name" value="DUF6228"/>
</dbReference>
<dbReference type="Proteomes" id="UP000199352">
    <property type="component" value="Unassembled WGS sequence"/>
</dbReference>